<keyword evidence="1" id="KW-1133">Transmembrane helix</keyword>
<evidence type="ECO:0000313" key="3">
    <source>
        <dbReference type="Proteomes" id="UP001596108"/>
    </source>
</evidence>
<feature type="transmembrane region" description="Helical" evidence="1">
    <location>
        <begin position="6"/>
        <end position="32"/>
    </location>
</feature>
<proteinExistence type="predicted"/>
<keyword evidence="1" id="KW-0812">Transmembrane</keyword>
<reference evidence="3" key="1">
    <citation type="journal article" date="2019" name="Int. J. Syst. Evol. Microbiol.">
        <title>The Global Catalogue of Microorganisms (GCM) 10K type strain sequencing project: providing services to taxonomists for standard genome sequencing and annotation.</title>
        <authorList>
            <consortium name="The Broad Institute Genomics Platform"/>
            <consortium name="The Broad Institute Genome Sequencing Center for Infectious Disease"/>
            <person name="Wu L."/>
            <person name="Ma J."/>
        </authorList>
    </citation>
    <scope>NUCLEOTIDE SEQUENCE [LARGE SCALE GENOMIC DNA]</scope>
    <source>
        <strain evidence="3">CGMCC 1.18578</strain>
    </source>
</reference>
<dbReference type="PANTHER" id="PTHR12697">
    <property type="entry name" value="PBS LYASE HEAT-LIKE PROTEIN"/>
    <property type="match status" value="1"/>
</dbReference>
<dbReference type="RefSeq" id="WP_378114608.1">
    <property type="nucleotide sequence ID" value="NZ_JBHSNC010000059.1"/>
</dbReference>
<sequence length="347" mass="38795">MAIDGSLLLIVSAGLLFSFFLAIVCTWLYSYIRMRSVRTINRELEGILALVLRKEEGRLGIPKLRRYVKNSFVKQELLMQMLIRLGDEYLVDHQDRMASVIEQSGIQTLLIKLLSTKNPHKQSLACRFAGDLRVHGVQTYIYPLMQSSNNDVVYNALLALAKMADLQGLSESLRANSGQFGLSFRAIVEIVRAFRGSLEELVRETIEYSDDYIKGILIKAAADNKCQGLIDYYIRYLSSNNKNLRIACIRAISELEDTANESYVADMLEDAEWEVRAAAAKSLEKIGTENSCASLGKAVQDKEWWVRQNAASALITIPGGIEIANRIIDGDDKFARDALLGVMSVSP</sequence>
<protein>
    <submittedName>
        <fullName evidence="2">HEAT repeat domain-containing protein</fullName>
    </submittedName>
</protein>
<dbReference type="SUPFAM" id="SSF48371">
    <property type="entry name" value="ARM repeat"/>
    <property type="match status" value="1"/>
</dbReference>
<dbReference type="PANTHER" id="PTHR12697:SF5">
    <property type="entry name" value="DEOXYHYPUSINE HYDROXYLASE"/>
    <property type="match status" value="1"/>
</dbReference>
<dbReference type="InterPro" id="IPR011989">
    <property type="entry name" value="ARM-like"/>
</dbReference>
<dbReference type="EMBL" id="JBHSNC010000059">
    <property type="protein sequence ID" value="MFC5532620.1"/>
    <property type="molecule type" value="Genomic_DNA"/>
</dbReference>
<gene>
    <name evidence="2" type="ORF">ACFPQ4_24640</name>
</gene>
<dbReference type="Gene3D" id="1.25.10.10">
    <property type="entry name" value="Leucine-rich Repeat Variant"/>
    <property type="match status" value="1"/>
</dbReference>
<dbReference type="InterPro" id="IPR016024">
    <property type="entry name" value="ARM-type_fold"/>
</dbReference>
<evidence type="ECO:0000256" key="1">
    <source>
        <dbReference type="SAM" id="Phobius"/>
    </source>
</evidence>
<accession>A0ABW0R711</accession>
<name>A0ABW0R711_9BACL</name>
<evidence type="ECO:0000313" key="2">
    <source>
        <dbReference type="EMBL" id="MFC5532620.1"/>
    </source>
</evidence>
<comment type="caution">
    <text evidence="2">The sequence shown here is derived from an EMBL/GenBank/DDBJ whole genome shotgun (WGS) entry which is preliminary data.</text>
</comment>
<keyword evidence="3" id="KW-1185">Reference proteome</keyword>
<keyword evidence="1" id="KW-0472">Membrane</keyword>
<organism evidence="2 3">
    <name type="scientific">Cohnella yongneupensis</name>
    <dbReference type="NCBI Taxonomy" id="425006"/>
    <lineage>
        <taxon>Bacteria</taxon>
        <taxon>Bacillati</taxon>
        <taxon>Bacillota</taxon>
        <taxon>Bacilli</taxon>
        <taxon>Bacillales</taxon>
        <taxon>Paenibacillaceae</taxon>
        <taxon>Cohnella</taxon>
    </lineage>
</organism>
<dbReference type="Proteomes" id="UP001596108">
    <property type="component" value="Unassembled WGS sequence"/>
</dbReference>
<dbReference type="Pfam" id="PF13646">
    <property type="entry name" value="HEAT_2"/>
    <property type="match status" value="1"/>
</dbReference>